<feature type="transmembrane region" description="Helical" evidence="7">
    <location>
        <begin position="261"/>
        <end position="283"/>
    </location>
</feature>
<dbReference type="NCBIfam" id="NF037982">
    <property type="entry name" value="Nramp_1"/>
    <property type="match status" value="1"/>
</dbReference>
<accession>A0A482WWZ0</accession>
<feature type="transmembrane region" description="Helical" evidence="7">
    <location>
        <begin position="219"/>
        <end position="241"/>
    </location>
</feature>
<dbReference type="InParanoid" id="A0A482WWZ0"/>
<keyword evidence="3" id="KW-0813">Transport</keyword>
<evidence type="ECO:0000256" key="5">
    <source>
        <dbReference type="ARBA" id="ARBA00022989"/>
    </source>
</evidence>
<dbReference type="GO" id="GO:0010008">
    <property type="term" value="C:endosome membrane"/>
    <property type="evidence" value="ECO:0007669"/>
    <property type="project" value="TreeGrafter"/>
</dbReference>
<evidence type="ECO:0000256" key="1">
    <source>
        <dbReference type="ARBA" id="ARBA00004141"/>
    </source>
</evidence>
<dbReference type="HAMAP" id="MF_00221">
    <property type="entry name" value="NRAMP"/>
    <property type="match status" value="1"/>
</dbReference>
<feature type="transmembrane region" description="Helical" evidence="7">
    <location>
        <begin position="304"/>
        <end position="327"/>
    </location>
</feature>
<dbReference type="PANTHER" id="PTHR11706:SF33">
    <property type="entry name" value="NATURAL RESISTANCE-ASSOCIATED MACROPHAGE PROTEIN 2"/>
    <property type="match status" value="1"/>
</dbReference>
<comment type="subcellular location">
    <subcellularLocation>
        <location evidence="1">Membrane</location>
        <topology evidence="1">Multi-pass membrane protein</topology>
    </subcellularLocation>
</comment>
<dbReference type="SMR" id="A0A482WWZ0"/>
<evidence type="ECO:0000256" key="6">
    <source>
        <dbReference type="ARBA" id="ARBA00023136"/>
    </source>
</evidence>
<dbReference type="NCBIfam" id="TIGR01197">
    <property type="entry name" value="nramp"/>
    <property type="match status" value="1"/>
</dbReference>
<evidence type="ECO:0000256" key="4">
    <source>
        <dbReference type="ARBA" id="ARBA00022692"/>
    </source>
</evidence>
<feature type="transmembrane region" description="Helical" evidence="7">
    <location>
        <begin position="514"/>
        <end position="536"/>
    </location>
</feature>
<keyword evidence="9" id="KW-1185">Reference proteome</keyword>
<feature type="transmembrane region" description="Helical" evidence="7">
    <location>
        <begin position="421"/>
        <end position="440"/>
    </location>
</feature>
<feature type="transmembrane region" description="Helical" evidence="7">
    <location>
        <begin position="369"/>
        <end position="390"/>
    </location>
</feature>
<keyword evidence="5 7" id="KW-1133">Transmembrane helix</keyword>
<dbReference type="GO" id="GO:0015086">
    <property type="term" value="F:cadmium ion transmembrane transporter activity"/>
    <property type="evidence" value="ECO:0007669"/>
    <property type="project" value="TreeGrafter"/>
</dbReference>
<dbReference type="Pfam" id="PF01566">
    <property type="entry name" value="Nramp"/>
    <property type="match status" value="1"/>
</dbReference>
<feature type="transmembrane region" description="Helical" evidence="7">
    <location>
        <begin position="486"/>
        <end position="508"/>
    </location>
</feature>
<dbReference type="GO" id="GO:0005384">
    <property type="term" value="F:manganese ion transmembrane transporter activity"/>
    <property type="evidence" value="ECO:0007669"/>
    <property type="project" value="TreeGrafter"/>
</dbReference>
<feature type="transmembrane region" description="Helical" evidence="7">
    <location>
        <begin position="188"/>
        <end position="207"/>
    </location>
</feature>
<evidence type="ECO:0000256" key="3">
    <source>
        <dbReference type="ARBA" id="ARBA00022448"/>
    </source>
</evidence>
<dbReference type="OrthoDB" id="409173at2759"/>
<protein>
    <submittedName>
        <fullName evidence="8">Uncharacterized protein</fullName>
    </submittedName>
</protein>
<comment type="similarity">
    <text evidence="2">Belongs to the NRAMP family.</text>
</comment>
<reference evidence="8 9" key="1">
    <citation type="journal article" date="2017" name="Gigascience">
        <title>Genome sequence of the small brown planthopper, Laodelphax striatellus.</title>
        <authorList>
            <person name="Zhu J."/>
            <person name="Jiang F."/>
            <person name="Wang X."/>
            <person name="Yang P."/>
            <person name="Bao Y."/>
            <person name="Zhao W."/>
            <person name="Wang W."/>
            <person name="Lu H."/>
            <person name="Wang Q."/>
            <person name="Cui N."/>
            <person name="Li J."/>
            <person name="Chen X."/>
            <person name="Luo L."/>
            <person name="Yu J."/>
            <person name="Kang L."/>
            <person name="Cui F."/>
        </authorList>
    </citation>
    <scope>NUCLEOTIDE SEQUENCE [LARGE SCALE GENOMIC DNA]</scope>
    <source>
        <strain evidence="8">Lst14</strain>
    </source>
</reference>
<keyword evidence="6 7" id="KW-0472">Membrane</keyword>
<dbReference type="EMBL" id="QKKF02023871">
    <property type="protein sequence ID" value="RZF37570.1"/>
    <property type="molecule type" value="Genomic_DNA"/>
</dbReference>
<evidence type="ECO:0000313" key="9">
    <source>
        <dbReference type="Proteomes" id="UP000291343"/>
    </source>
</evidence>
<dbReference type="STRING" id="195883.A0A482WWZ0"/>
<dbReference type="PANTHER" id="PTHR11706">
    <property type="entry name" value="SOLUTE CARRIER PROTEIN FAMILY 11 MEMBER"/>
    <property type="match status" value="1"/>
</dbReference>
<evidence type="ECO:0000256" key="7">
    <source>
        <dbReference type="SAM" id="Phobius"/>
    </source>
</evidence>
<evidence type="ECO:0000313" key="8">
    <source>
        <dbReference type="EMBL" id="RZF37570.1"/>
    </source>
</evidence>
<dbReference type="GO" id="GO:0005886">
    <property type="term" value="C:plasma membrane"/>
    <property type="evidence" value="ECO:0007669"/>
    <property type="project" value="TreeGrafter"/>
</dbReference>
<gene>
    <name evidence="8" type="ORF">LSTR_LSTR013991</name>
</gene>
<dbReference type="GO" id="GO:0005381">
    <property type="term" value="F:iron ion transmembrane transporter activity"/>
    <property type="evidence" value="ECO:0007669"/>
    <property type="project" value="TreeGrafter"/>
</dbReference>
<evidence type="ECO:0000256" key="2">
    <source>
        <dbReference type="ARBA" id="ARBA00006670"/>
    </source>
</evidence>
<dbReference type="InterPro" id="IPR001046">
    <property type="entry name" value="NRAMP_fam"/>
</dbReference>
<sequence>MENRDYNGYNPLEDDMGYKDNRCVSETENKESNGVDNLAFTSSTNNLEKTESDDTTYFKEARIKIPESDSTAFSFRKLWAFTGPGFLVSIAFLDPGNIECDLQAGTAAKYQLLWVVLWSTVLGLYVQWLSARLGVVTGHHLAELCYIEYKKYPRMFVWIMMEIAIIGSDIQEVIGTAVAIYLLSNQIIPVWGGVLITLVDTFTFLMLDKYGLRKLEMFFAFLIAVMALSFGYEFAIVQPNMKELTEGLIIPGCDGCSTKSWLLGVGIVGAVIMPHNLYLHSGLVKSRDIDRTNPHKVREANKYFFIETAIALAISLVINTFVLTVFAHGLYGKTNADVVEVCYKANSPYTKYLENNTAPAETDIYRGGIFLGCQFGVLALYIWAVGILAAGQSSTMTGCYAGQFSMEGFLNLQWKRWKRVLFTRLVAILPTFCVAFYSNITDLSSLNDLMNAVMSLQLPFAVIPTVAFTSSSQIMGEFANGLFSKIFSLVTLIGLLSINGAFLFFTSADYLNNAYVIVGVSVYSIFYVVTCIYLLMHMFRCMMSSRGSTNLITNTS</sequence>
<dbReference type="Proteomes" id="UP000291343">
    <property type="component" value="Unassembled WGS sequence"/>
</dbReference>
<comment type="caution">
    <text evidence="8">The sequence shown here is derived from an EMBL/GenBank/DDBJ whole genome shotgun (WGS) entry which is preliminary data.</text>
</comment>
<dbReference type="AlphaFoldDB" id="A0A482WWZ0"/>
<organism evidence="8 9">
    <name type="scientific">Laodelphax striatellus</name>
    <name type="common">Small brown planthopper</name>
    <name type="synonym">Delphax striatella</name>
    <dbReference type="NCBI Taxonomy" id="195883"/>
    <lineage>
        <taxon>Eukaryota</taxon>
        <taxon>Metazoa</taxon>
        <taxon>Ecdysozoa</taxon>
        <taxon>Arthropoda</taxon>
        <taxon>Hexapoda</taxon>
        <taxon>Insecta</taxon>
        <taxon>Pterygota</taxon>
        <taxon>Neoptera</taxon>
        <taxon>Paraneoptera</taxon>
        <taxon>Hemiptera</taxon>
        <taxon>Auchenorrhyncha</taxon>
        <taxon>Fulgoroidea</taxon>
        <taxon>Delphacidae</taxon>
        <taxon>Criomorphinae</taxon>
        <taxon>Laodelphax</taxon>
    </lineage>
</organism>
<keyword evidence="4 7" id="KW-0812">Transmembrane</keyword>
<name>A0A482WWZ0_LAOST</name>
<feature type="transmembrane region" description="Helical" evidence="7">
    <location>
        <begin position="113"/>
        <end position="135"/>
    </location>
</feature>
<proteinExistence type="inferred from homology"/>
<feature type="transmembrane region" description="Helical" evidence="7">
    <location>
        <begin position="452"/>
        <end position="474"/>
    </location>
</feature>
<dbReference type="PRINTS" id="PR00447">
    <property type="entry name" value="NATRESASSCMP"/>
</dbReference>